<reference evidence="1 3" key="1">
    <citation type="journal article" date="2020" name="Stud. Mycol.">
        <title>101 Dothideomycetes genomes: a test case for predicting lifestyles and emergence of pathogens.</title>
        <authorList>
            <person name="Haridas S."/>
            <person name="Albert R."/>
            <person name="Binder M."/>
            <person name="Bloem J."/>
            <person name="Labutti K."/>
            <person name="Salamov A."/>
            <person name="Andreopoulos B."/>
            <person name="Baker S."/>
            <person name="Barry K."/>
            <person name="Bills G."/>
            <person name="Bluhm B."/>
            <person name="Cannon C."/>
            <person name="Castanera R."/>
            <person name="Culley D."/>
            <person name="Daum C."/>
            <person name="Ezra D."/>
            <person name="Gonzalez J."/>
            <person name="Henrissat B."/>
            <person name="Kuo A."/>
            <person name="Liang C."/>
            <person name="Lipzen A."/>
            <person name="Lutzoni F."/>
            <person name="Magnuson J."/>
            <person name="Mondo S."/>
            <person name="Nolan M."/>
            <person name="Ohm R."/>
            <person name="Pangilinan J."/>
            <person name="Park H.-J."/>
            <person name="Ramirez L."/>
            <person name="Alfaro M."/>
            <person name="Sun H."/>
            <person name="Tritt A."/>
            <person name="Yoshinaga Y."/>
            <person name="Zwiers L.-H."/>
            <person name="Turgeon B."/>
            <person name="Goodwin S."/>
            <person name="Spatafora J."/>
            <person name="Crous P."/>
            <person name="Grigoriev I."/>
        </authorList>
    </citation>
    <scope>NUCLEOTIDE SEQUENCE</scope>
    <source>
        <strain evidence="1 3">CBS 304.34</strain>
    </source>
</reference>
<proteinExistence type="predicted"/>
<reference evidence="3" key="3">
    <citation type="submission" date="2025-04" db="UniProtKB">
        <authorList>
            <consortium name="RefSeq"/>
        </authorList>
    </citation>
    <scope>IDENTIFICATION</scope>
    <source>
        <strain evidence="3">CBS 304.34</strain>
    </source>
</reference>
<dbReference type="RefSeq" id="XP_033571177.1">
    <property type="nucleotide sequence ID" value="XM_033726044.1"/>
</dbReference>
<accession>A0A6A6Y6R4</accession>
<evidence type="ECO:0000313" key="3">
    <source>
        <dbReference type="RefSeq" id="XP_033571177.1"/>
    </source>
</evidence>
<sequence>MTAIFNANRYGEPVQRHWTKNMTVEGVGIKDILSCLSTNAGGALTFGIFNRGVGLYSNEGKGLPITFFPVSGNHVDKSDGGGVTNVECSPCSTYTQPGHEQLSLRPKAVPHRDTRQLLEFNANPPNSILHRQLTRYSLFPYQKDHNSLSAAASPRVGSALVACSPTRKVRVL</sequence>
<dbReference type="GeneID" id="54466937"/>
<dbReference type="OrthoDB" id="239865at2759"/>
<dbReference type="EMBL" id="MU003714">
    <property type="protein sequence ID" value="KAF2804213.1"/>
    <property type="molecule type" value="Genomic_DNA"/>
</dbReference>
<protein>
    <submittedName>
        <fullName evidence="1 3">Uncharacterized protein</fullName>
    </submittedName>
</protein>
<organism evidence="1">
    <name type="scientific">Mytilinidion resinicola</name>
    <dbReference type="NCBI Taxonomy" id="574789"/>
    <lineage>
        <taxon>Eukaryota</taxon>
        <taxon>Fungi</taxon>
        <taxon>Dikarya</taxon>
        <taxon>Ascomycota</taxon>
        <taxon>Pezizomycotina</taxon>
        <taxon>Dothideomycetes</taxon>
        <taxon>Pleosporomycetidae</taxon>
        <taxon>Mytilinidiales</taxon>
        <taxon>Mytilinidiaceae</taxon>
        <taxon>Mytilinidion</taxon>
    </lineage>
</organism>
<keyword evidence="2" id="KW-1185">Reference proteome</keyword>
<reference evidence="3" key="2">
    <citation type="submission" date="2020-04" db="EMBL/GenBank/DDBJ databases">
        <authorList>
            <consortium name="NCBI Genome Project"/>
        </authorList>
    </citation>
    <scope>NUCLEOTIDE SEQUENCE</scope>
    <source>
        <strain evidence="3">CBS 304.34</strain>
    </source>
</reference>
<dbReference type="AlphaFoldDB" id="A0A6A6Y6R4"/>
<evidence type="ECO:0000313" key="1">
    <source>
        <dbReference type="EMBL" id="KAF2804213.1"/>
    </source>
</evidence>
<gene>
    <name evidence="1 3" type="ORF">BDZ99DRAFT_525805</name>
</gene>
<dbReference type="Proteomes" id="UP000504636">
    <property type="component" value="Unplaced"/>
</dbReference>
<name>A0A6A6Y6R4_9PEZI</name>
<evidence type="ECO:0000313" key="2">
    <source>
        <dbReference type="Proteomes" id="UP000504636"/>
    </source>
</evidence>